<dbReference type="InterPro" id="IPR047114">
    <property type="entry name" value="YciF"/>
</dbReference>
<dbReference type="Proteomes" id="UP000281391">
    <property type="component" value="Chromosome"/>
</dbReference>
<evidence type="ECO:0000313" key="1">
    <source>
        <dbReference type="EMBL" id="VDZ61500.1"/>
    </source>
</evidence>
<dbReference type="Pfam" id="PF05974">
    <property type="entry name" value="DUF892"/>
    <property type="match status" value="1"/>
</dbReference>
<dbReference type="AlphaFoldDB" id="A0A3S5D7S4"/>
<organism evidence="1 2">
    <name type="scientific">Serratia odorifera</name>
    <dbReference type="NCBI Taxonomy" id="618"/>
    <lineage>
        <taxon>Bacteria</taxon>
        <taxon>Pseudomonadati</taxon>
        <taxon>Pseudomonadota</taxon>
        <taxon>Gammaproteobacteria</taxon>
        <taxon>Enterobacterales</taxon>
        <taxon>Yersiniaceae</taxon>
        <taxon>Serratia</taxon>
    </lineage>
</organism>
<dbReference type="InterPro" id="IPR009078">
    <property type="entry name" value="Ferritin-like_SF"/>
</dbReference>
<sequence>MSIKTLNDLFIHALSDVYSAEKQITKALPKLARAATTEELANAFKTHLEETQGQIERLDKLVESTPEVRIKRIKCLAMEGLIEEGQEVIDSVEAGPVRDAGLIAAAQKVEHYEIATYGTLCALAEKLGYTTAKKLLGETLEEEKSTDSKLTLLAEKKVNQKAA</sequence>
<dbReference type="RefSeq" id="WP_004961327.1">
    <property type="nucleotide sequence ID" value="NZ_JAEKCK010000002.1"/>
</dbReference>
<dbReference type="SUPFAM" id="SSF47240">
    <property type="entry name" value="Ferritin-like"/>
    <property type="match status" value="1"/>
</dbReference>
<dbReference type="PANTHER" id="PTHR30565:SF9">
    <property type="entry name" value="PROTEIN YCIF"/>
    <property type="match status" value="1"/>
</dbReference>
<evidence type="ECO:0000313" key="2">
    <source>
        <dbReference type="Proteomes" id="UP000281391"/>
    </source>
</evidence>
<dbReference type="InterPro" id="IPR012347">
    <property type="entry name" value="Ferritin-like"/>
</dbReference>
<protein>
    <submittedName>
        <fullName evidence="1">Domain of uncharacterized function (DUF892)</fullName>
    </submittedName>
</protein>
<accession>A0A3S5D7S4</accession>
<dbReference type="EMBL" id="LR134117">
    <property type="protein sequence ID" value="VDZ61500.1"/>
    <property type="molecule type" value="Genomic_DNA"/>
</dbReference>
<dbReference type="Gene3D" id="1.20.1260.10">
    <property type="match status" value="1"/>
</dbReference>
<dbReference type="KEGG" id="sof:NCTC11214_03768"/>
<dbReference type="PANTHER" id="PTHR30565">
    <property type="entry name" value="PROTEIN YCIF"/>
    <property type="match status" value="1"/>
</dbReference>
<reference evidence="1 2" key="1">
    <citation type="submission" date="2018-12" db="EMBL/GenBank/DDBJ databases">
        <authorList>
            <consortium name="Pathogen Informatics"/>
        </authorList>
    </citation>
    <scope>NUCLEOTIDE SEQUENCE [LARGE SCALE GENOMIC DNA]</scope>
    <source>
        <strain evidence="1 2">NCTC11214</strain>
    </source>
</reference>
<dbReference type="InterPro" id="IPR010287">
    <property type="entry name" value="DUF892_YciF-like"/>
</dbReference>
<name>A0A3S5D7S4_SEROD</name>
<dbReference type="CDD" id="cd07909">
    <property type="entry name" value="YciF"/>
    <property type="match status" value="1"/>
</dbReference>
<proteinExistence type="predicted"/>
<gene>
    <name evidence="1" type="primary">yciF</name>
    <name evidence="1" type="ORF">NCTC11214_03768</name>
</gene>